<dbReference type="InterPro" id="IPR007055">
    <property type="entry name" value="BON_dom"/>
</dbReference>
<feature type="compositionally biased region" description="Basic and acidic residues" evidence="1">
    <location>
        <begin position="56"/>
        <end position="73"/>
    </location>
</feature>
<evidence type="ECO:0000313" key="4">
    <source>
        <dbReference type="Proteomes" id="UP000323164"/>
    </source>
</evidence>
<name>A0A5D8Z819_9GAMM</name>
<feature type="region of interest" description="Disordered" evidence="1">
    <location>
        <begin position="1"/>
        <end position="90"/>
    </location>
</feature>
<sequence length="184" mass="19962">METDMTRETPQRGPNRDAGARLYEDMPSVTDRGETGSGRDDSFGEAGIGGPQESPHGGDLRQAEDRAISESTHRSMQPRRNGPKNAKRSDALIVEELNERFRDDELLDASEILLSVEDGRVLLTGEVPERWMKHRAEDIADGVRGVTAVDNRIRVDSGVSSIGPGGPVRTGLDQRGSGFSSPPP</sequence>
<feature type="domain" description="BON" evidence="2">
    <location>
        <begin position="89"/>
        <end position="157"/>
    </location>
</feature>
<dbReference type="EMBL" id="VTRV01000045">
    <property type="protein sequence ID" value="TZF90272.1"/>
    <property type="molecule type" value="Genomic_DNA"/>
</dbReference>
<comment type="caution">
    <text evidence="3">The sequence shown here is derived from an EMBL/GenBank/DDBJ whole genome shotgun (WGS) entry which is preliminary data.</text>
</comment>
<dbReference type="OrthoDB" id="8963247at2"/>
<dbReference type="PROSITE" id="PS50914">
    <property type="entry name" value="BON"/>
    <property type="match status" value="1"/>
</dbReference>
<dbReference type="PANTHER" id="PTHR34606:SF15">
    <property type="entry name" value="BON DOMAIN-CONTAINING PROTEIN"/>
    <property type="match status" value="1"/>
</dbReference>
<feature type="compositionally biased region" description="Basic and acidic residues" evidence="1">
    <location>
        <begin position="31"/>
        <end position="42"/>
    </location>
</feature>
<evidence type="ECO:0000313" key="3">
    <source>
        <dbReference type="EMBL" id="TZF90272.1"/>
    </source>
</evidence>
<feature type="region of interest" description="Disordered" evidence="1">
    <location>
        <begin position="157"/>
        <end position="184"/>
    </location>
</feature>
<feature type="compositionally biased region" description="Basic and acidic residues" evidence="1">
    <location>
        <begin position="1"/>
        <end position="24"/>
    </location>
</feature>
<dbReference type="AlphaFoldDB" id="A0A5D8Z819"/>
<dbReference type="PANTHER" id="PTHR34606">
    <property type="entry name" value="BON DOMAIN-CONTAINING PROTEIN"/>
    <property type="match status" value="1"/>
</dbReference>
<dbReference type="Gene3D" id="3.30.1340.30">
    <property type="match status" value="1"/>
</dbReference>
<dbReference type="Pfam" id="PF04972">
    <property type="entry name" value="BON"/>
    <property type="match status" value="1"/>
</dbReference>
<reference evidence="3 4" key="1">
    <citation type="submission" date="2019-08" db="EMBL/GenBank/DDBJ databases">
        <title>Draft genome sequence of Lysobacter sp. UKS-15.</title>
        <authorList>
            <person name="Im W.-T."/>
        </authorList>
    </citation>
    <scope>NUCLEOTIDE SEQUENCE [LARGE SCALE GENOMIC DNA]</scope>
    <source>
        <strain evidence="3 4">UKS-15</strain>
    </source>
</reference>
<keyword evidence="4" id="KW-1185">Reference proteome</keyword>
<proteinExistence type="predicted"/>
<accession>A0A5D8Z819</accession>
<evidence type="ECO:0000256" key="1">
    <source>
        <dbReference type="SAM" id="MobiDB-lite"/>
    </source>
</evidence>
<protein>
    <submittedName>
        <fullName evidence="3">BON domain-containing protein</fullName>
    </submittedName>
</protein>
<evidence type="ECO:0000259" key="2">
    <source>
        <dbReference type="PROSITE" id="PS50914"/>
    </source>
</evidence>
<dbReference type="InterPro" id="IPR051686">
    <property type="entry name" value="Lipoprotein_DolP"/>
</dbReference>
<gene>
    <name evidence="3" type="ORF">FW784_05910</name>
</gene>
<organism evidence="3 4">
    <name type="scientific">Cognatilysobacter lacus</name>
    <dbReference type="NCBI Taxonomy" id="1643323"/>
    <lineage>
        <taxon>Bacteria</taxon>
        <taxon>Pseudomonadati</taxon>
        <taxon>Pseudomonadota</taxon>
        <taxon>Gammaproteobacteria</taxon>
        <taxon>Lysobacterales</taxon>
        <taxon>Lysobacteraceae</taxon>
        <taxon>Cognatilysobacter</taxon>
    </lineage>
</organism>
<dbReference type="Proteomes" id="UP000323164">
    <property type="component" value="Unassembled WGS sequence"/>
</dbReference>